<sequence length="122" mass="13320">MAVSLALLGLGSKYLDQCQDDKPVWAIVLCIVAVCADVSFFSIGLGPITLRAQGSGLAISVNRLVRMFFVLGGIMVVGTVFFYVVMPETKGKSLEEIQFLFQDKEGGDVETKEVRRVDLELT</sequence>
<evidence type="ECO:0000256" key="1">
    <source>
        <dbReference type="ARBA" id="ARBA00004370"/>
    </source>
</evidence>
<evidence type="ECO:0000313" key="8">
    <source>
        <dbReference type="Proteomes" id="UP001154282"/>
    </source>
</evidence>
<protein>
    <submittedName>
        <fullName evidence="7">Uncharacterized protein</fullName>
    </submittedName>
</protein>
<evidence type="ECO:0000256" key="3">
    <source>
        <dbReference type="ARBA" id="ARBA00022692"/>
    </source>
</evidence>
<evidence type="ECO:0000313" key="7">
    <source>
        <dbReference type="EMBL" id="CAI0543268.1"/>
    </source>
</evidence>
<dbReference type="Pfam" id="PF00083">
    <property type="entry name" value="Sugar_tr"/>
    <property type="match status" value="1"/>
</dbReference>
<reference evidence="7" key="1">
    <citation type="submission" date="2022-08" db="EMBL/GenBank/DDBJ databases">
        <authorList>
            <person name="Gutierrez-Valencia J."/>
        </authorList>
    </citation>
    <scope>NUCLEOTIDE SEQUENCE</scope>
</reference>
<keyword evidence="4 6" id="KW-1133">Transmembrane helix</keyword>
<organism evidence="7 8">
    <name type="scientific">Linum tenue</name>
    <dbReference type="NCBI Taxonomy" id="586396"/>
    <lineage>
        <taxon>Eukaryota</taxon>
        <taxon>Viridiplantae</taxon>
        <taxon>Streptophyta</taxon>
        <taxon>Embryophyta</taxon>
        <taxon>Tracheophyta</taxon>
        <taxon>Spermatophyta</taxon>
        <taxon>Magnoliopsida</taxon>
        <taxon>eudicotyledons</taxon>
        <taxon>Gunneridae</taxon>
        <taxon>Pentapetalae</taxon>
        <taxon>rosids</taxon>
        <taxon>fabids</taxon>
        <taxon>Malpighiales</taxon>
        <taxon>Linaceae</taxon>
        <taxon>Linum</taxon>
    </lineage>
</organism>
<dbReference type="InterPro" id="IPR050814">
    <property type="entry name" value="Myo-inositol_Transporter"/>
</dbReference>
<dbReference type="InterPro" id="IPR005828">
    <property type="entry name" value="MFS_sugar_transport-like"/>
</dbReference>
<dbReference type="GO" id="GO:0022857">
    <property type="term" value="F:transmembrane transporter activity"/>
    <property type="evidence" value="ECO:0007669"/>
    <property type="project" value="InterPro"/>
</dbReference>
<dbReference type="PANTHER" id="PTHR48020:SF12">
    <property type="entry name" value="PROTON MYO-INOSITOL COTRANSPORTER"/>
    <property type="match status" value="1"/>
</dbReference>
<dbReference type="AlphaFoldDB" id="A0AAV0QFW3"/>
<keyword evidence="8" id="KW-1185">Reference proteome</keyword>
<evidence type="ECO:0000256" key="2">
    <source>
        <dbReference type="ARBA" id="ARBA00022448"/>
    </source>
</evidence>
<comment type="caution">
    <text evidence="7">The sequence shown here is derived from an EMBL/GenBank/DDBJ whole genome shotgun (WGS) entry which is preliminary data.</text>
</comment>
<dbReference type="SUPFAM" id="SSF103473">
    <property type="entry name" value="MFS general substrate transporter"/>
    <property type="match status" value="1"/>
</dbReference>
<name>A0AAV0QFW3_9ROSI</name>
<evidence type="ECO:0000256" key="5">
    <source>
        <dbReference type="ARBA" id="ARBA00023136"/>
    </source>
</evidence>
<evidence type="ECO:0000256" key="4">
    <source>
        <dbReference type="ARBA" id="ARBA00022989"/>
    </source>
</evidence>
<comment type="subcellular location">
    <subcellularLocation>
        <location evidence="1">Membrane</location>
    </subcellularLocation>
</comment>
<dbReference type="GO" id="GO:0016020">
    <property type="term" value="C:membrane"/>
    <property type="evidence" value="ECO:0007669"/>
    <property type="project" value="UniProtKB-SubCell"/>
</dbReference>
<feature type="transmembrane region" description="Helical" evidence="6">
    <location>
        <begin position="67"/>
        <end position="86"/>
    </location>
</feature>
<proteinExistence type="predicted"/>
<keyword evidence="5 6" id="KW-0472">Membrane</keyword>
<evidence type="ECO:0000256" key="6">
    <source>
        <dbReference type="SAM" id="Phobius"/>
    </source>
</evidence>
<dbReference type="InterPro" id="IPR036259">
    <property type="entry name" value="MFS_trans_sf"/>
</dbReference>
<dbReference type="Proteomes" id="UP001154282">
    <property type="component" value="Unassembled WGS sequence"/>
</dbReference>
<dbReference type="Gene3D" id="1.20.1250.20">
    <property type="entry name" value="MFS general substrate transporter like domains"/>
    <property type="match status" value="1"/>
</dbReference>
<keyword evidence="2" id="KW-0813">Transport</keyword>
<gene>
    <name evidence="7" type="ORF">LITE_LOCUS42782</name>
</gene>
<dbReference type="EMBL" id="CAMGYJ010000009">
    <property type="protein sequence ID" value="CAI0543268.1"/>
    <property type="molecule type" value="Genomic_DNA"/>
</dbReference>
<feature type="transmembrane region" description="Helical" evidence="6">
    <location>
        <begin position="25"/>
        <end position="46"/>
    </location>
</feature>
<keyword evidence="3 6" id="KW-0812">Transmembrane</keyword>
<dbReference type="PANTHER" id="PTHR48020">
    <property type="entry name" value="PROTON MYO-INOSITOL COTRANSPORTER"/>
    <property type="match status" value="1"/>
</dbReference>
<accession>A0AAV0QFW3</accession>